<reference evidence="2" key="1">
    <citation type="submission" date="2016-06" db="EMBL/GenBank/DDBJ databases">
        <title>Parallel loss of symbiosis genes in relatives of nitrogen-fixing non-legume Parasponia.</title>
        <authorList>
            <person name="Van Velzen R."/>
            <person name="Holmer R."/>
            <person name="Bu F."/>
            <person name="Rutten L."/>
            <person name="Van Zeijl A."/>
            <person name="Liu W."/>
            <person name="Santuari L."/>
            <person name="Cao Q."/>
            <person name="Sharma T."/>
            <person name="Shen D."/>
            <person name="Roswanjaya Y."/>
            <person name="Wardhani T."/>
            <person name="Kalhor M.S."/>
            <person name="Jansen J."/>
            <person name="Van den Hoogen J."/>
            <person name="Gungor B."/>
            <person name="Hartog M."/>
            <person name="Hontelez J."/>
            <person name="Verver J."/>
            <person name="Yang W.-C."/>
            <person name="Schijlen E."/>
            <person name="Repin R."/>
            <person name="Schilthuizen M."/>
            <person name="Schranz E."/>
            <person name="Heidstra R."/>
            <person name="Miyata K."/>
            <person name="Fedorova E."/>
            <person name="Kohlen W."/>
            <person name="Bisseling T."/>
            <person name="Smit S."/>
            <person name="Geurts R."/>
        </authorList>
    </citation>
    <scope>NUCLEOTIDE SEQUENCE [LARGE SCALE GENOMIC DNA]</scope>
    <source>
        <strain evidence="2">cv. RG33-2</strain>
    </source>
</reference>
<comment type="caution">
    <text evidence="1">The sequence shown here is derived from an EMBL/GenBank/DDBJ whole genome shotgun (WGS) entry which is preliminary data.</text>
</comment>
<dbReference type="PANTHER" id="PTHR47481:SF31">
    <property type="entry name" value="OS01G0873500 PROTEIN"/>
    <property type="match status" value="1"/>
</dbReference>
<dbReference type="Proteomes" id="UP000237000">
    <property type="component" value="Unassembled WGS sequence"/>
</dbReference>
<keyword evidence="2" id="KW-1185">Reference proteome</keyword>
<dbReference type="InParanoid" id="A0A2P5DK87"/>
<protein>
    <submittedName>
        <fullName evidence="1">Uncharacterized protein</fullName>
    </submittedName>
</protein>
<evidence type="ECO:0000313" key="1">
    <source>
        <dbReference type="EMBL" id="PON73655.1"/>
    </source>
</evidence>
<name>A0A2P5DK87_TREOI</name>
<organism evidence="1 2">
    <name type="scientific">Trema orientale</name>
    <name type="common">Charcoal tree</name>
    <name type="synonym">Celtis orientalis</name>
    <dbReference type="NCBI Taxonomy" id="63057"/>
    <lineage>
        <taxon>Eukaryota</taxon>
        <taxon>Viridiplantae</taxon>
        <taxon>Streptophyta</taxon>
        <taxon>Embryophyta</taxon>
        <taxon>Tracheophyta</taxon>
        <taxon>Spermatophyta</taxon>
        <taxon>Magnoliopsida</taxon>
        <taxon>eudicotyledons</taxon>
        <taxon>Gunneridae</taxon>
        <taxon>Pentapetalae</taxon>
        <taxon>rosids</taxon>
        <taxon>fabids</taxon>
        <taxon>Rosales</taxon>
        <taxon>Cannabaceae</taxon>
        <taxon>Trema</taxon>
    </lineage>
</organism>
<evidence type="ECO:0000313" key="2">
    <source>
        <dbReference type="Proteomes" id="UP000237000"/>
    </source>
</evidence>
<dbReference type="EMBL" id="JXTC01000265">
    <property type="protein sequence ID" value="PON73655.1"/>
    <property type="molecule type" value="Genomic_DNA"/>
</dbReference>
<dbReference type="PANTHER" id="PTHR47481">
    <property type="match status" value="1"/>
</dbReference>
<sequence>MGESLLTHIVGCYTSAQVWQILELYFASQTKAKIQYKTQLQNLTKEDLSLNTYLLKVKALVDQLASVGHILTTKNHIDVIFEGLPSEYDTFVLTINTRTDTYIVAKIESLLLAQESRIEKCIATIDSSAPLSSANLATAKRPFTLGHSGNSSF</sequence>
<dbReference type="AlphaFoldDB" id="A0A2P5DK87"/>
<gene>
    <name evidence="1" type="ORF">TorRG33x02_249130</name>
</gene>
<proteinExistence type="predicted"/>
<accession>A0A2P5DK87</accession>
<dbReference type="OrthoDB" id="913984at2759"/>
<dbReference type="Pfam" id="PF14223">
    <property type="entry name" value="Retrotran_gag_2"/>
    <property type="match status" value="1"/>
</dbReference>